<dbReference type="SUPFAM" id="SSF46955">
    <property type="entry name" value="Putative DNA-binding domain"/>
    <property type="match status" value="1"/>
</dbReference>
<organism evidence="3 4">
    <name type="scientific">Kocuria atrinae</name>
    <dbReference type="NCBI Taxonomy" id="592377"/>
    <lineage>
        <taxon>Bacteria</taxon>
        <taxon>Bacillati</taxon>
        <taxon>Actinomycetota</taxon>
        <taxon>Actinomycetes</taxon>
        <taxon>Micrococcales</taxon>
        <taxon>Micrococcaceae</taxon>
        <taxon>Kocuria</taxon>
    </lineage>
</organism>
<dbReference type="InterPro" id="IPR010093">
    <property type="entry name" value="SinI_DNA-bd"/>
</dbReference>
<keyword evidence="4" id="KW-1185">Reference proteome</keyword>
<dbReference type="NCBIfam" id="TIGR01764">
    <property type="entry name" value="excise"/>
    <property type="match status" value="1"/>
</dbReference>
<dbReference type="EMBL" id="BAAAQA010000003">
    <property type="protein sequence ID" value="GAA2109670.1"/>
    <property type="molecule type" value="Genomic_DNA"/>
</dbReference>
<reference evidence="3 4" key="1">
    <citation type="journal article" date="2019" name="Int. J. Syst. Evol. Microbiol.">
        <title>The Global Catalogue of Microorganisms (GCM) 10K type strain sequencing project: providing services to taxonomists for standard genome sequencing and annotation.</title>
        <authorList>
            <consortium name="The Broad Institute Genomics Platform"/>
            <consortium name="The Broad Institute Genome Sequencing Center for Infectious Disease"/>
            <person name="Wu L."/>
            <person name="Ma J."/>
        </authorList>
    </citation>
    <scope>NUCLEOTIDE SEQUENCE [LARGE SCALE GENOMIC DNA]</scope>
    <source>
        <strain evidence="3 4">JCM 15914</strain>
    </source>
</reference>
<accession>A0ABN2XDW3</accession>
<dbReference type="InterPro" id="IPR009061">
    <property type="entry name" value="DNA-bd_dom_put_sf"/>
</dbReference>
<feature type="domain" description="Helix-turn-helix" evidence="2">
    <location>
        <begin position="104"/>
        <end position="146"/>
    </location>
</feature>
<proteinExistence type="predicted"/>
<dbReference type="Pfam" id="PF12728">
    <property type="entry name" value="HTH_17"/>
    <property type="match status" value="1"/>
</dbReference>
<evidence type="ECO:0000259" key="2">
    <source>
        <dbReference type="Pfam" id="PF12728"/>
    </source>
</evidence>
<gene>
    <name evidence="3" type="ORF">GCM10009824_03760</name>
</gene>
<comment type="caution">
    <text evidence="3">The sequence shown here is derived from an EMBL/GenBank/DDBJ whole genome shotgun (WGS) entry which is preliminary data.</text>
</comment>
<sequence>MGRLVRATGTVSNISIIYYTGVMTTNAQERSTVAPSPAHKEELKALSRFLDGTPAAKDRQIPYLVSPAGDKQEIPAEVYFLLTHVVDALANDRGVSVVPTNTRLTTQQAADHLGISRPTLVKLLEQGDIPFTKVGRHRRVLLTDLVGYEKDLEERRREGLRLATQEAANDGTYFDTPTDSSTR</sequence>
<protein>
    <recommendedName>
        <fullName evidence="2">Helix-turn-helix domain-containing protein</fullName>
    </recommendedName>
</protein>
<evidence type="ECO:0000313" key="3">
    <source>
        <dbReference type="EMBL" id="GAA2109670.1"/>
    </source>
</evidence>
<feature type="region of interest" description="Disordered" evidence="1">
    <location>
        <begin position="161"/>
        <end position="183"/>
    </location>
</feature>
<dbReference type="Proteomes" id="UP001500166">
    <property type="component" value="Unassembled WGS sequence"/>
</dbReference>
<dbReference type="InterPro" id="IPR041657">
    <property type="entry name" value="HTH_17"/>
</dbReference>
<evidence type="ECO:0000313" key="4">
    <source>
        <dbReference type="Proteomes" id="UP001500166"/>
    </source>
</evidence>
<name>A0ABN2XDW3_9MICC</name>
<evidence type="ECO:0000256" key="1">
    <source>
        <dbReference type="SAM" id="MobiDB-lite"/>
    </source>
</evidence>